<reference evidence="1 2" key="1">
    <citation type="journal article" date="2014" name="Virology">
        <title>Supersize me: Cronobacter sakazakii phage GAP32.</title>
        <authorList>
            <person name="Abbasifar R."/>
            <person name="Griffiths M.W."/>
            <person name="Sabour P.M."/>
            <person name="Ackermann H.-W."/>
            <person name="Vandersteegen K."/>
            <person name="Lavigne R."/>
            <person name="Noben J.-P."/>
            <person name="Villa A.A."/>
            <person name="Abbasifar A."/>
            <person name="Nash J.H.E."/>
            <person name="Kropinski A.M."/>
        </authorList>
    </citation>
    <scope>NUCLEOTIDE SEQUENCE [LARGE SCALE GENOMIC DNA]</scope>
    <source>
        <strain evidence="1">GAP-32</strain>
    </source>
</reference>
<gene>
    <name evidence="1" type="ORF">GAP32_435</name>
</gene>
<dbReference type="RefSeq" id="YP_006987544.1">
    <property type="nucleotide sequence ID" value="NC_019401.1"/>
</dbReference>
<name>K4FB82_9CAUD</name>
<dbReference type="EMBL" id="JN882285">
    <property type="protein sequence ID" value="AFC21889.1"/>
    <property type="molecule type" value="Genomic_DNA"/>
</dbReference>
<keyword evidence="2" id="KW-1185">Reference proteome</keyword>
<protein>
    <submittedName>
        <fullName evidence="1">Uncharacterized protein</fullName>
    </submittedName>
</protein>
<organism evidence="1 2">
    <name type="scientific">Cronobacter phage vB_CsaM_GAP32</name>
    <dbReference type="NCBI Taxonomy" id="1141136"/>
    <lineage>
        <taxon>Viruses</taxon>
        <taxon>Duplodnaviria</taxon>
        <taxon>Heunggongvirae</taxon>
        <taxon>Uroviricota</taxon>
        <taxon>Caudoviricetes</taxon>
        <taxon>Mimasvirus</taxon>
        <taxon>Mimasvirus GAP32</taxon>
    </lineage>
</organism>
<evidence type="ECO:0000313" key="1">
    <source>
        <dbReference type="EMBL" id="AFC21889.1"/>
    </source>
</evidence>
<sequence length="131" mass="16008">MDKYNRLYEIGEDHLISLMKIECPRSILGFSKHIVFNKNDSFTMTDWAIFFHLEDGINTFSVMIEPNNTFKALYYETEEEFDENYHFTFYNVPYDITEEWHFQLCTQKYMPFSFEFHTKLKEFIELCIKIM</sequence>
<dbReference type="KEGG" id="vg:13994179"/>
<proteinExistence type="predicted"/>
<dbReference type="Proteomes" id="UP000000457">
    <property type="component" value="Segment"/>
</dbReference>
<evidence type="ECO:0000313" key="2">
    <source>
        <dbReference type="Proteomes" id="UP000000457"/>
    </source>
</evidence>
<accession>K4FB82</accession>
<dbReference type="GeneID" id="13994179"/>